<organism evidence="2 3">
    <name type="scientific">Hyphococcus luteus</name>
    <dbReference type="NCBI Taxonomy" id="2058213"/>
    <lineage>
        <taxon>Bacteria</taxon>
        <taxon>Pseudomonadati</taxon>
        <taxon>Pseudomonadota</taxon>
        <taxon>Alphaproteobacteria</taxon>
        <taxon>Parvularculales</taxon>
        <taxon>Parvularculaceae</taxon>
        <taxon>Hyphococcus</taxon>
    </lineage>
</organism>
<evidence type="ECO:0000313" key="3">
    <source>
        <dbReference type="Proteomes" id="UP000239504"/>
    </source>
</evidence>
<dbReference type="RefSeq" id="WP_104830419.1">
    <property type="nucleotide sequence ID" value="NZ_PJCH01000009.1"/>
</dbReference>
<evidence type="ECO:0000256" key="1">
    <source>
        <dbReference type="HAMAP-Rule" id="MF_00676"/>
    </source>
</evidence>
<reference evidence="2 3" key="1">
    <citation type="submission" date="2017-12" db="EMBL/GenBank/DDBJ databases">
        <authorList>
            <person name="Hurst M.R.H."/>
        </authorList>
    </citation>
    <scope>NUCLEOTIDE SEQUENCE [LARGE SCALE GENOMIC DNA]</scope>
    <source>
        <strain evidence="2 3">SY-3-19</strain>
    </source>
</reference>
<sequence length="149" mass="17250">MTRDKPFWKTKKLSEMTDKEWESLCDGCGRCCIYVLHNEETDEVFETDIACQLFDIAKRRCTDYANRLERVKDCVQLTPDNVGALKWMPPSCAYRRLAEGKGLPKWHPLRTGDKKSVERAGIAVSPDLIPENELEITDDLLEERITRSR</sequence>
<proteinExistence type="inferred from homology"/>
<accession>A0A2S7K411</accession>
<dbReference type="NCBIfam" id="NF003501">
    <property type="entry name" value="PRK05170.1-5"/>
    <property type="match status" value="1"/>
</dbReference>
<evidence type="ECO:0000313" key="2">
    <source>
        <dbReference type="EMBL" id="PQA87232.1"/>
    </source>
</evidence>
<dbReference type="AlphaFoldDB" id="A0A2S7K411"/>
<dbReference type="Proteomes" id="UP000239504">
    <property type="component" value="Unassembled WGS sequence"/>
</dbReference>
<dbReference type="OrthoDB" id="9786855at2"/>
<dbReference type="HAMAP" id="MF_00676">
    <property type="entry name" value="UPF0260"/>
    <property type="match status" value="1"/>
</dbReference>
<dbReference type="PIRSF" id="PIRSF006173">
    <property type="entry name" value="UCP006173"/>
    <property type="match status" value="1"/>
</dbReference>
<name>A0A2S7K411_9PROT</name>
<dbReference type="InterPro" id="IPR008228">
    <property type="entry name" value="UCP006173"/>
</dbReference>
<gene>
    <name evidence="2" type="ORF">CW354_12420</name>
</gene>
<dbReference type="EMBL" id="PJCH01000009">
    <property type="protein sequence ID" value="PQA87232.1"/>
    <property type="molecule type" value="Genomic_DNA"/>
</dbReference>
<comment type="similarity">
    <text evidence="1">Belongs to the UPF0260 family.</text>
</comment>
<dbReference type="NCBIfam" id="NF003507">
    <property type="entry name" value="PRK05170.2-5"/>
    <property type="match status" value="1"/>
</dbReference>
<dbReference type="InterPro" id="IPR005358">
    <property type="entry name" value="Puta_zinc/iron-chelating_dom"/>
</dbReference>
<dbReference type="PANTHER" id="PTHR37421">
    <property type="entry name" value="UPF0260 PROTEIN YCGN"/>
    <property type="match status" value="1"/>
</dbReference>
<keyword evidence="3" id="KW-1185">Reference proteome</keyword>
<dbReference type="Pfam" id="PF03692">
    <property type="entry name" value="CxxCxxCC"/>
    <property type="match status" value="1"/>
</dbReference>
<comment type="caution">
    <text evidence="2">The sequence shown here is derived from an EMBL/GenBank/DDBJ whole genome shotgun (WGS) entry which is preliminary data.</text>
</comment>
<protein>
    <recommendedName>
        <fullName evidence="1">UPF0260 protein CW354_12420</fullName>
    </recommendedName>
</protein>
<dbReference type="PANTHER" id="PTHR37421:SF1">
    <property type="entry name" value="UPF0260 PROTEIN YCGN"/>
    <property type="match status" value="1"/>
</dbReference>